<sequence>MEITLEINKLVKQVGNLEREIYGGKKVDEKMLFNFIELLMSHLIKLDGIVADCYVKLQRRLQKVEGLFIDIMSEEKRLFEDLKSAKKKDKAKLSLMEITLEINKLAKLVGNLERDIYGGKKVDEKMLFNFIELLMSHLIKLDGIVADCYVKLQRRLQVDLLIKFFFRTGLVELDLRTGCTVFFLKN</sequence>
<evidence type="ECO:0000313" key="1">
    <source>
        <dbReference type="EMBL" id="KAI3762205.1"/>
    </source>
</evidence>
<protein>
    <submittedName>
        <fullName evidence="1">Uncharacterized protein</fullName>
    </submittedName>
</protein>
<gene>
    <name evidence="1" type="ORF">L1987_52629</name>
</gene>
<keyword evidence="2" id="KW-1185">Reference proteome</keyword>
<proteinExistence type="predicted"/>
<dbReference type="EMBL" id="CM042034">
    <property type="protein sequence ID" value="KAI3762205.1"/>
    <property type="molecule type" value="Genomic_DNA"/>
</dbReference>
<comment type="caution">
    <text evidence="1">The sequence shown here is derived from an EMBL/GenBank/DDBJ whole genome shotgun (WGS) entry which is preliminary data.</text>
</comment>
<evidence type="ECO:0000313" key="2">
    <source>
        <dbReference type="Proteomes" id="UP001056120"/>
    </source>
</evidence>
<dbReference type="Proteomes" id="UP001056120">
    <property type="component" value="Linkage Group LG17"/>
</dbReference>
<accession>A0ACB9ETZ1</accession>
<organism evidence="1 2">
    <name type="scientific">Smallanthus sonchifolius</name>
    <dbReference type="NCBI Taxonomy" id="185202"/>
    <lineage>
        <taxon>Eukaryota</taxon>
        <taxon>Viridiplantae</taxon>
        <taxon>Streptophyta</taxon>
        <taxon>Embryophyta</taxon>
        <taxon>Tracheophyta</taxon>
        <taxon>Spermatophyta</taxon>
        <taxon>Magnoliopsida</taxon>
        <taxon>eudicotyledons</taxon>
        <taxon>Gunneridae</taxon>
        <taxon>Pentapetalae</taxon>
        <taxon>asterids</taxon>
        <taxon>campanulids</taxon>
        <taxon>Asterales</taxon>
        <taxon>Asteraceae</taxon>
        <taxon>Asteroideae</taxon>
        <taxon>Heliantheae alliance</taxon>
        <taxon>Millerieae</taxon>
        <taxon>Smallanthus</taxon>
    </lineage>
</organism>
<reference evidence="1 2" key="2">
    <citation type="journal article" date="2022" name="Mol. Ecol. Resour.">
        <title>The genomes of chicory, endive, great burdock and yacon provide insights into Asteraceae paleo-polyploidization history and plant inulin production.</title>
        <authorList>
            <person name="Fan W."/>
            <person name="Wang S."/>
            <person name="Wang H."/>
            <person name="Wang A."/>
            <person name="Jiang F."/>
            <person name="Liu H."/>
            <person name="Zhao H."/>
            <person name="Xu D."/>
            <person name="Zhang Y."/>
        </authorList>
    </citation>
    <scope>NUCLEOTIDE SEQUENCE [LARGE SCALE GENOMIC DNA]</scope>
    <source>
        <strain evidence="2">cv. Yunnan</strain>
        <tissue evidence="1">Leaves</tissue>
    </source>
</reference>
<reference evidence="2" key="1">
    <citation type="journal article" date="2022" name="Mol. Ecol. Resour.">
        <title>The genomes of chicory, endive, great burdock and yacon provide insights into Asteraceae palaeo-polyploidization history and plant inulin production.</title>
        <authorList>
            <person name="Fan W."/>
            <person name="Wang S."/>
            <person name="Wang H."/>
            <person name="Wang A."/>
            <person name="Jiang F."/>
            <person name="Liu H."/>
            <person name="Zhao H."/>
            <person name="Xu D."/>
            <person name="Zhang Y."/>
        </authorList>
    </citation>
    <scope>NUCLEOTIDE SEQUENCE [LARGE SCALE GENOMIC DNA]</scope>
    <source>
        <strain evidence="2">cv. Yunnan</strain>
    </source>
</reference>
<name>A0ACB9ETZ1_9ASTR</name>